<dbReference type="KEGG" id="hazt:108675838"/>
<protein>
    <submittedName>
        <fullName evidence="4">Low density lipoprotein receptor adapter protein 1</fullName>
    </submittedName>
</protein>
<dbReference type="PROSITE" id="PS01179">
    <property type="entry name" value="PID"/>
    <property type="match status" value="1"/>
</dbReference>
<dbReference type="OMA" id="TCECHAF"/>
<dbReference type="InterPro" id="IPR011993">
    <property type="entry name" value="PH-like_dom_sf"/>
</dbReference>
<name>A0A8B7P035_HYAAZ</name>
<dbReference type="InterPro" id="IPR051133">
    <property type="entry name" value="Adapter_Engulfment-Domain"/>
</dbReference>
<accession>A0A8B7P035</accession>
<proteinExistence type="predicted"/>
<evidence type="ECO:0000259" key="2">
    <source>
        <dbReference type="PROSITE" id="PS01179"/>
    </source>
</evidence>
<keyword evidence="3" id="KW-1185">Reference proteome</keyword>
<evidence type="ECO:0000313" key="4">
    <source>
        <dbReference type="RefSeq" id="XP_018019367.1"/>
    </source>
</evidence>
<dbReference type="Gene3D" id="2.30.29.30">
    <property type="entry name" value="Pleckstrin-homology domain (PH domain)/Phosphotyrosine-binding domain (PTB)"/>
    <property type="match status" value="1"/>
</dbReference>
<dbReference type="PANTHER" id="PTHR11232:SF74">
    <property type="entry name" value="PTB DOMAIN-CONTAINING ADAPTER PROTEIN CED-6-LIKE PROTEIN"/>
    <property type="match status" value="1"/>
</dbReference>
<keyword evidence="4" id="KW-0675">Receptor</keyword>
<dbReference type="GeneID" id="108675838"/>
<feature type="domain" description="PID" evidence="2">
    <location>
        <begin position="31"/>
        <end position="156"/>
    </location>
</feature>
<feature type="compositionally biased region" description="Low complexity" evidence="1">
    <location>
        <begin position="211"/>
        <end position="224"/>
    </location>
</feature>
<dbReference type="SUPFAM" id="SSF50729">
    <property type="entry name" value="PH domain-like"/>
    <property type="match status" value="1"/>
</dbReference>
<evidence type="ECO:0000256" key="1">
    <source>
        <dbReference type="SAM" id="MobiDB-lite"/>
    </source>
</evidence>
<dbReference type="PANTHER" id="PTHR11232">
    <property type="entry name" value="PHOSPHOTYROSINE INTERACTION DOMAIN-CONTAINING FAMILY MEMBER"/>
    <property type="match status" value="1"/>
</dbReference>
<dbReference type="OrthoDB" id="9999955at2759"/>
<feature type="region of interest" description="Disordered" evidence="1">
    <location>
        <begin position="307"/>
        <end position="327"/>
    </location>
</feature>
<dbReference type="RefSeq" id="XP_018019367.1">
    <property type="nucleotide sequence ID" value="XM_018163878.2"/>
</dbReference>
<feature type="compositionally biased region" description="Polar residues" evidence="1">
    <location>
        <begin position="194"/>
        <end position="205"/>
    </location>
</feature>
<dbReference type="CDD" id="cd13159">
    <property type="entry name" value="PTB_LDLRAP-mammal-like"/>
    <property type="match status" value="1"/>
</dbReference>
<gene>
    <name evidence="4" type="primary">LOC108675838</name>
</gene>
<feature type="region of interest" description="Disordered" evidence="1">
    <location>
        <begin position="169"/>
        <end position="228"/>
    </location>
</feature>
<dbReference type="Pfam" id="PF00640">
    <property type="entry name" value="PID"/>
    <property type="match status" value="1"/>
</dbReference>
<evidence type="ECO:0000313" key="3">
    <source>
        <dbReference type="Proteomes" id="UP000694843"/>
    </source>
</evidence>
<keyword evidence="4" id="KW-0449">Lipoprotein</keyword>
<reference evidence="4" key="1">
    <citation type="submission" date="2025-08" db="UniProtKB">
        <authorList>
            <consortium name="RefSeq"/>
        </authorList>
    </citation>
    <scope>IDENTIFICATION</scope>
    <source>
        <tissue evidence="4">Whole organism</tissue>
    </source>
</reference>
<sequence>MSSLLKSFFQSSNKHKKLSEEWMNSREPVADGVTFFVRYLGSSLVDGPKCAQSTAAGVKRVIHAAKAATRRPERVAFRVAMEGVRVDSTTTGETIMDTSIYKISYCSADSQYEQILAFVASNDRDTCECHAFLCSKRKVAEAIAVSIAQAFTMAYECWKLALEAKKNDGDNSFTSDEVEGGRGGESPSRSEGPKNSNGNHSSRASSPEHFPGYSSPPSEVSSTSGYQSSNTGGLLLDLDFTENGCDDLLELSLPPPLQQPPTAEVARSRKHWIEFGSCDELLPMGPKMCNSHSSRNIWQPPSREYSDGGNACGVSDSSRSPEVIKGNPPFISLRSGRKCSFNGHFSSSRYSLSDSEQQLLAAAN</sequence>
<dbReference type="Proteomes" id="UP000694843">
    <property type="component" value="Unplaced"/>
</dbReference>
<dbReference type="SMART" id="SM00462">
    <property type="entry name" value="PTB"/>
    <property type="match status" value="1"/>
</dbReference>
<organism evidence="3 4">
    <name type="scientific">Hyalella azteca</name>
    <name type="common">Amphipod</name>
    <dbReference type="NCBI Taxonomy" id="294128"/>
    <lineage>
        <taxon>Eukaryota</taxon>
        <taxon>Metazoa</taxon>
        <taxon>Ecdysozoa</taxon>
        <taxon>Arthropoda</taxon>
        <taxon>Crustacea</taxon>
        <taxon>Multicrustacea</taxon>
        <taxon>Malacostraca</taxon>
        <taxon>Eumalacostraca</taxon>
        <taxon>Peracarida</taxon>
        <taxon>Amphipoda</taxon>
        <taxon>Senticaudata</taxon>
        <taxon>Talitrida</taxon>
        <taxon>Talitroidea</taxon>
        <taxon>Hyalellidae</taxon>
        <taxon>Hyalella</taxon>
    </lineage>
</organism>
<dbReference type="InterPro" id="IPR006020">
    <property type="entry name" value="PTB/PI_dom"/>
</dbReference>
<dbReference type="AlphaFoldDB" id="A0A8B7P035"/>